<proteinExistence type="predicted"/>
<comment type="caution">
    <text evidence="1">The sequence shown here is derived from an EMBL/GenBank/DDBJ whole genome shotgun (WGS) entry which is preliminary data.</text>
</comment>
<name>A0ACC2ZWT0_9EURO</name>
<accession>A0ACC2ZWT0</accession>
<organism evidence="1 2">
    <name type="scientific">Neophaeococcomyces mojaviensis</name>
    <dbReference type="NCBI Taxonomy" id="3383035"/>
    <lineage>
        <taxon>Eukaryota</taxon>
        <taxon>Fungi</taxon>
        <taxon>Dikarya</taxon>
        <taxon>Ascomycota</taxon>
        <taxon>Pezizomycotina</taxon>
        <taxon>Eurotiomycetes</taxon>
        <taxon>Chaetothyriomycetidae</taxon>
        <taxon>Chaetothyriales</taxon>
        <taxon>Chaetothyriales incertae sedis</taxon>
        <taxon>Neophaeococcomyces</taxon>
    </lineage>
</organism>
<dbReference type="EMBL" id="JAPDRQ010000213">
    <property type="protein sequence ID" value="KAJ9652154.1"/>
    <property type="molecule type" value="Genomic_DNA"/>
</dbReference>
<protein>
    <submittedName>
        <fullName evidence="1">Uncharacterized protein</fullName>
    </submittedName>
</protein>
<gene>
    <name evidence="1" type="ORF">H2198_008576</name>
</gene>
<sequence length="218" mass="24092">MRSKVLPLSNLTTYSASRTFPVEVQLHIRTLAAQLSQDTINHHSSARNFTSSTAYHVQNRVHPSIRRPADFHTLLQSSSATNTLLLTLFKTTTCTSCSTITPLLESIVQNRAYPSPGDHFAAIAFAELELDSPERDEGGGSGWASMYDIGIEYGVRSVPTLIGYGGRRAQRVTDRVADERKLKDRQWVEGWIDEAMKKGDPHPSEGRGLFEKIFGGGS</sequence>
<dbReference type="Proteomes" id="UP001172386">
    <property type="component" value="Unassembled WGS sequence"/>
</dbReference>
<evidence type="ECO:0000313" key="1">
    <source>
        <dbReference type="EMBL" id="KAJ9652154.1"/>
    </source>
</evidence>
<reference evidence="1" key="1">
    <citation type="submission" date="2022-10" db="EMBL/GenBank/DDBJ databases">
        <title>Culturing micro-colonial fungi from biological soil crusts in the Mojave desert and describing Neophaeococcomyces mojavensis, and introducing the new genera and species Taxawa tesnikishii.</title>
        <authorList>
            <person name="Kurbessoian T."/>
            <person name="Stajich J.E."/>
        </authorList>
    </citation>
    <scope>NUCLEOTIDE SEQUENCE</scope>
    <source>
        <strain evidence="1">JES_112</strain>
    </source>
</reference>
<keyword evidence="2" id="KW-1185">Reference proteome</keyword>
<evidence type="ECO:0000313" key="2">
    <source>
        <dbReference type="Proteomes" id="UP001172386"/>
    </source>
</evidence>